<dbReference type="RefSeq" id="WP_200282923.1">
    <property type="nucleotide sequence ID" value="NZ_JAENII010000018.1"/>
</dbReference>
<evidence type="ECO:0000313" key="2">
    <source>
        <dbReference type="EMBL" id="MBK1828793.1"/>
    </source>
</evidence>
<gene>
    <name evidence="2" type="ORF">JIN81_17290</name>
</gene>
<dbReference type="InterPro" id="IPR013097">
    <property type="entry name" value="Dabb"/>
</dbReference>
<name>A0A934RFS7_9BACT</name>
<accession>A0A934RFS7</accession>
<proteinExistence type="predicted"/>
<dbReference type="AlphaFoldDB" id="A0A934RFS7"/>
<dbReference type="PROSITE" id="PS51502">
    <property type="entry name" value="S_R_A_B_BARREL"/>
    <property type="match status" value="1"/>
</dbReference>
<sequence>MEHHVYFWLKEAHRNDADRQAFEDGLRALFKIPQVAGGLFGKPADVMERPVIDTTWDYATSMRFESVEDQDAYQVHPDHDAFIEKFSSWWEKVQVRDLQPL</sequence>
<keyword evidence="3" id="KW-1185">Reference proteome</keyword>
<dbReference type="EMBL" id="JAENII010000018">
    <property type="protein sequence ID" value="MBK1828793.1"/>
    <property type="molecule type" value="Genomic_DNA"/>
</dbReference>
<dbReference type="SUPFAM" id="SSF54909">
    <property type="entry name" value="Dimeric alpha+beta barrel"/>
    <property type="match status" value="1"/>
</dbReference>
<dbReference type="SMART" id="SM00886">
    <property type="entry name" value="Dabb"/>
    <property type="match status" value="1"/>
</dbReference>
<organism evidence="2 3">
    <name type="scientific">Haloferula rosea</name>
    <dbReference type="NCBI Taxonomy" id="490093"/>
    <lineage>
        <taxon>Bacteria</taxon>
        <taxon>Pseudomonadati</taxon>
        <taxon>Verrucomicrobiota</taxon>
        <taxon>Verrucomicrobiia</taxon>
        <taxon>Verrucomicrobiales</taxon>
        <taxon>Verrucomicrobiaceae</taxon>
        <taxon>Haloferula</taxon>
    </lineage>
</organism>
<evidence type="ECO:0000313" key="3">
    <source>
        <dbReference type="Proteomes" id="UP000658278"/>
    </source>
</evidence>
<dbReference type="InterPro" id="IPR011008">
    <property type="entry name" value="Dimeric_a/b-barrel"/>
</dbReference>
<dbReference type="Proteomes" id="UP000658278">
    <property type="component" value="Unassembled WGS sequence"/>
</dbReference>
<evidence type="ECO:0000259" key="1">
    <source>
        <dbReference type="PROSITE" id="PS51502"/>
    </source>
</evidence>
<dbReference type="Gene3D" id="3.30.70.100">
    <property type="match status" value="1"/>
</dbReference>
<protein>
    <submittedName>
        <fullName evidence="2">Dabb family protein</fullName>
    </submittedName>
</protein>
<dbReference type="Pfam" id="PF07876">
    <property type="entry name" value="Dabb"/>
    <property type="match status" value="1"/>
</dbReference>
<reference evidence="2" key="1">
    <citation type="submission" date="2021-01" db="EMBL/GenBank/DDBJ databases">
        <title>Modified the classification status of verrucomicrobia.</title>
        <authorList>
            <person name="Feng X."/>
        </authorList>
    </citation>
    <scope>NUCLEOTIDE SEQUENCE</scope>
    <source>
        <strain evidence="2">KCTC 22201</strain>
    </source>
</reference>
<comment type="caution">
    <text evidence="2">The sequence shown here is derived from an EMBL/GenBank/DDBJ whole genome shotgun (WGS) entry which is preliminary data.</text>
</comment>
<feature type="domain" description="Stress-response A/B barrel" evidence="1">
    <location>
        <begin position="1"/>
        <end position="98"/>
    </location>
</feature>